<gene>
    <name evidence="3" type="ORF">UW65_C0004G0015</name>
</gene>
<dbReference type="AlphaFoldDB" id="A0A0G1LMS4"/>
<dbReference type="EMBL" id="LCJD01000004">
    <property type="protein sequence ID" value="KKT70047.1"/>
    <property type="molecule type" value="Genomic_DNA"/>
</dbReference>
<evidence type="ECO:0008006" key="5">
    <source>
        <dbReference type="Google" id="ProtNLM"/>
    </source>
</evidence>
<feature type="transmembrane region" description="Helical" evidence="2">
    <location>
        <begin position="12"/>
        <end position="33"/>
    </location>
</feature>
<dbReference type="Gene3D" id="2.60.40.420">
    <property type="entry name" value="Cupredoxins - blue copper proteins"/>
    <property type="match status" value="1"/>
</dbReference>
<organism evidence="3 4">
    <name type="scientific">candidate division WWE3 bacterium GW2011_GWB1_44_4</name>
    <dbReference type="NCBI Taxonomy" id="1619116"/>
    <lineage>
        <taxon>Bacteria</taxon>
        <taxon>Katanobacteria</taxon>
    </lineage>
</organism>
<keyword evidence="2" id="KW-0812">Transmembrane</keyword>
<dbReference type="Proteomes" id="UP000034783">
    <property type="component" value="Unassembled WGS sequence"/>
</dbReference>
<comment type="caution">
    <text evidence="3">The sequence shown here is derived from an EMBL/GenBank/DDBJ whole genome shotgun (WGS) entry which is preliminary data.</text>
</comment>
<evidence type="ECO:0000256" key="2">
    <source>
        <dbReference type="SAM" id="Phobius"/>
    </source>
</evidence>
<reference evidence="3 4" key="1">
    <citation type="journal article" date="2015" name="Nature">
        <title>rRNA introns, odd ribosomes, and small enigmatic genomes across a large radiation of phyla.</title>
        <authorList>
            <person name="Brown C.T."/>
            <person name="Hug L.A."/>
            <person name="Thomas B.C."/>
            <person name="Sharon I."/>
            <person name="Castelle C.J."/>
            <person name="Singh A."/>
            <person name="Wilkins M.J."/>
            <person name="Williams K.H."/>
            <person name="Banfield J.F."/>
        </authorList>
    </citation>
    <scope>NUCLEOTIDE SEQUENCE [LARGE SCALE GENOMIC DNA]</scope>
</reference>
<evidence type="ECO:0000313" key="3">
    <source>
        <dbReference type="EMBL" id="KKT70047.1"/>
    </source>
</evidence>
<name>A0A0G1LMS4_UNCKA</name>
<protein>
    <recommendedName>
        <fullName evidence="5">EfeO-type cupredoxin-like domain-containing protein</fullName>
    </recommendedName>
</protein>
<sequence length="232" mass="25975">MKTIVGFIKRNAAVFLLGLIILVIFVAIILSGLKPAPSVPPGFKKVEETIFTERDTAQPPQEEPKTQPPAKVDYAPQTASPENKGKPYFYGEYNPNLRDTQGYPKPPEPGAYKKSTEQYPEIIESQRLAEEEEYARRLQTVTINFTDTGFNPTDATAYTGQKVVFVNKTDKDMLMVQATPIHEALSGEILIKPGQTFEFRPLINGRAAYVELNMQKYGTLYVQDVTLPLVTE</sequence>
<accession>A0A0G1LMS4</accession>
<dbReference type="InterPro" id="IPR008972">
    <property type="entry name" value="Cupredoxin"/>
</dbReference>
<evidence type="ECO:0000256" key="1">
    <source>
        <dbReference type="SAM" id="MobiDB-lite"/>
    </source>
</evidence>
<evidence type="ECO:0000313" key="4">
    <source>
        <dbReference type="Proteomes" id="UP000034783"/>
    </source>
</evidence>
<keyword evidence="2" id="KW-1133">Transmembrane helix</keyword>
<proteinExistence type="predicted"/>
<keyword evidence="2" id="KW-0472">Membrane</keyword>
<feature type="region of interest" description="Disordered" evidence="1">
    <location>
        <begin position="54"/>
        <end position="116"/>
    </location>
</feature>